<evidence type="ECO:0000259" key="3">
    <source>
        <dbReference type="PROSITE" id="PS50801"/>
    </source>
</evidence>
<evidence type="ECO:0000256" key="1">
    <source>
        <dbReference type="ARBA" id="ARBA00009013"/>
    </source>
</evidence>
<evidence type="ECO:0000313" key="4">
    <source>
        <dbReference type="EMBL" id="GAA2931643.1"/>
    </source>
</evidence>
<dbReference type="Gene3D" id="3.30.750.24">
    <property type="entry name" value="STAS domain"/>
    <property type="match status" value="1"/>
</dbReference>
<reference evidence="4 5" key="1">
    <citation type="journal article" date="2019" name="Int. J. Syst. Evol. Microbiol.">
        <title>The Global Catalogue of Microorganisms (GCM) 10K type strain sequencing project: providing services to taxonomists for standard genome sequencing and annotation.</title>
        <authorList>
            <consortium name="The Broad Institute Genomics Platform"/>
            <consortium name="The Broad Institute Genome Sequencing Center for Infectious Disease"/>
            <person name="Wu L."/>
            <person name="Ma J."/>
        </authorList>
    </citation>
    <scope>NUCLEOTIDE SEQUENCE [LARGE SCALE GENOMIC DNA]</scope>
    <source>
        <strain evidence="4 5">JCM 9650</strain>
    </source>
</reference>
<dbReference type="Pfam" id="PF01740">
    <property type="entry name" value="STAS"/>
    <property type="match status" value="1"/>
</dbReference>
<dbReference type="PANTHER" id="PTHR33495">
    <property type="entry name" value="ANTI-SIGMA FACTOR ANTAGONIST TM_1081-RELATED-RELATED"/>
    <property type="match status" value="1"/>
</dbReference>
<evidence type="ECO:0000256" key="2">
    <source>
        <dbReference type="RuleBase" id="RU003749"/>
    </source>
</evidence>
<dbReference type="CDD" id="cd07043">
    <property type="entry name" value="STAS_anti-anti-sigma_factors"/>
    <property type="match status" value="1"/>
</dbReference>
<dbReference type="InterPro" id="IPR002645">
    <property type="entry name" value="STAS_dom"/>
</dbReference>
<name>A0ABN3X074_9ACTN</name>
<dbReference type="NCBIfam" id="TIGR00377">
    <property type="entry name" value="ant_ant_sig"/>
    <property type="match status" value="1"/>
</dbReference>
<organism evidence="4 5">
    <name type="scientific">Streptomyces erythrogriseus</name>
    <dbReference type="NCBI Taxonomy" id="284027"/>
    <lineage>
        <taxon>Bacteria</taxon>
        <taxon>Bacillati</taxon>
        <taxon>Actinomycetota</taxon>
        <taxon>Actinomycetes</taxon>
        <taxon>Kitasatosporales</taxon>
        <taxon>Streptomycetaceae</taxon>
        <taxon>Streptomyces</taxon>
        <taxon>Streptomyces griseoincarnatus group</taxon>
    </lineage>
</organism>
<keyword evidence="5" id="KW-1185">Reference proteome</keyword>
<dbReference type="PROSITE" id="PS50801">
    <property type="entry name" value="STAS"/>
    <property type="match status" value="1"/>
</dbReference>
<protein>
    <recommendedName>
        <fullName evidence="2">Anti-sigma factor antagonist</fullName>
    </recommendedName>
</protein>
<dbReference type="EMBL" id="BAAAVA010000041">
    <property type="protein sequence ID" value="GAA2931643.1"/>
    <property type="molecule type" value="Genomic_DNA"/>
</dbReference>
<dbReference type="InterPro" id="IPR036513">
    <property type="entry name" value="STAS_dom_sf"/>
</dbReference>
<dbReference type="RefSeq" id="WP_244789659.1">
    <property type="nucleotide sequence ID" value="NZ_BAAAVA010000041.1"/>
</dbReference>
<accession>A0ABN3X074</accession>
<evidence type="ECO:0000313" key="5">
    <source>
        <dbReference type="Proteomes" id="UP001501423"/>
    </source>
</evidence>
<feature type="domain" description="STAS" evidence="3">
    <location>
        <begin position="10"/>
        <end position="110"/>
    </location>
</feature>
<comment type="similarity">
    <text evidence="1 2">Belongs to the anti-sigma-factor antagonist family.</text>
</comment>
<dbReference type="InterPro" id="IPR003658">
    <property type="entry name" value="Anti-sigma_ant"/>
</dbReference>
<proteinExistence type="inferred from homology"/>
<gene>
    <name evidence="4" type="ORF">GCM10010478_35820</name>
</gene>
<comment type="caution">
    <text evidence="4">The sequence shown here is derived from an EMBL/GenBank/DDBJ whole genome shotgun (WGS) entry which is preliminary data.</text>
</comment>
<dbReference type="SUPFAM" id="SSF52091">
    <property type="entry name" value="SpoIIaa-like"/>
    <property type="match status" value="1"/>
</dbReference>
<sequence length="125" mass="13293">MLRVRVRHADTTVVRLPSEVDHENASDIGARCQELIEEGCATLVLDASDVQYLDSSGVSVIVALSSALDSHAGALRLAALSDHYQQVWRILGLDTLLPVFPTVGAALDGHDARACADTGESLDRA</sequence>
<dbReference type="Proteomes" id="UP001501423">
    <property type="component" value="Unassembled WGS sequence"/>
</dbReference>